<name>A0A415BSU5_PHOVU</name>
<evidence type="ECO:0000313" key="2">
    <source>
        <dbReference type="EMBL" id="RHI92229.1"/>
    </source>
</evidence>
<dbReference type="Proteomes" id="UP000285777">
    <property type="component" value="Unassembled WGS sequence"/>
</dbReference>
<dbReference type="EMBL" id="QRLF01000011">
    <property type="protein sequence ID" value="RHI92229.1"/>
    <property type="molecule type" value="Genomic_DNA"/>
</dbReference>
<accession>A0A415BSU5</accession>
<dbReference type="AlphaFoldDB" id="A0A415BSU5"/>
<feature type="chain" id="PRO_5018981390" evidence="1">
    <location>
        <begin position="21"/>
        <end position="124"/>
    </location>
</feature>
<keyword evidence="1" id="KW-0732">Signal</keyword>
<proteinExistence type="predicted"/>
<gene>
    <name evidence="2" type="ORF">DW150_08525</name>
</gene>
<organism evidence="2 3">
    <name type="scientific">Phocaeicola vulgatus</name>
    <name type="common">Bacteroides vulgatus</name>
    <dbReference type="NCBI Taxonomy" id="821"/>
    <lineage>
        <taxon>Bacteria</taxon>
        <taxon>Pseudomonadati</taxon>
        <taxon>Bacteroidota</taxon>
        <taxon>Bacteroidia</taxon>
        <taxon>Bacteroidales</taxon>
        <taxon>Bacteroidaceae</taxon>
        <taxon>Phocaeicola</taxon>
    </lineage>
</organism>
<evidence type="ECO:0000256" key="1">
    <source>
        <dbReference type="SAM" id="SignalP"/>
    </source>
</evidence>
<comment type="caution">
    <text evidence="2">The sequence shown here is derived from an EMBL/GenBank/DDBJ whole genome shotgun (WGS) entry which is preliminary data.</text>
</comment>
<dbReference type="RefSeq" id="WP_118290666.1">
    <property type="nucleotide sequence ID" value="NZ_QRLF01000011.1"/>
</dbReference>
<sequence length="124" mass="14110">MKRLVLMVVVALGMSATSFAGEKVESKDWKVDVNVAKLSKYLNLDARQMEEVANISDYFADKVQSASYAKEAKQGKKLREAVYGNFKLMKRTLTNEQYKKYVQLLNVTLKNKGLDSYMEDVANK</sequence>
<protein>
    <submittedName>
        <fullName evidence="2">Uncharacterized protein</fullName>
    </submittedName>
</protein>
<feature type="signal peptide" evidence="1">
    <location>
        <begin position="1"/>
        <end position="20"/>
    </location>
</feature>
<reference evidence="2 3" key="1">
    <citation type="submission" date="2018-08" db="EMBL/GenBank/DDBJ databases">
        <title>A genome reference for cultivated species of the human gut microbiota.</title>
        <authorList>
            <person name="Zou Y."/>
            <person name="Xue W."/>
            <person name="Luo G."/>
        </authorList>
    </citation>
    <scope>NUCLEOTIDE SEQUENCE [LARGE SCALE GENOMIC DNA]</scope>
    <source>
        <strain evidence="2 3">AM13-21</strain>
    </source>
</reference>
<evidence type="ECO:0000313" key="3">
    <source>
        <dbReference type="Proteomes" id="UP000285777"/>
    </source>
</evidence>